<evidence type="ECO:0000256" key="4">
    <source>
        <dbReference type="ARBA" id="ARBA00022723"/>
    </source>
</evidence>
<evidence type="ECO:0000259" key="17">
    <source>
        <dbReference type="PROSITE" id="PS50206"/>
    </source>
</evidence>
<evidence type="ECO:0000256" key="1">
    <source>
        <dbReference type="ARBA" id="ARBA00001946"/>
    </source>
</evidence>
<dbReference type="CDD" id="cd18794">
    <property type="entry name" value="SF2_C_RecQ"/>
    <property type="match status" value="1"/>
</dbReference>
<keyword evidence="9" id="KW-0862">Zinc</keyword>
<keyword evidence="6" id="KW-0227">DNA damage</keyword>
<evidence type="ECO:0000313" key="21">
    <source>
        <dbReference type="EMBL" id="NEX46136.1"/>
    </source>
</evidence>
<dbReference type="InterPro" id="IPR018982">
    <property type="entry name" value="RQC_domain"/>
</dbReference>
<evidence type="ECO:0000256" key="12">
    <source>
        <dbReference type="ARBA" id="ARBA00023172"/>
    </source>
</evidence>
<keyword evidence="13" id="KW-0234">DNA repair</keyword>
<dbReference type="GO" id="GO:0005737">
    <property type="term" value="C:cytoplasm"/>
    <property type="evidence" value="ECO:0007669"/>
    <property type="project" value="TreeGrafter"/>
</dbReference>
<dbReference type="GO" id="GO:0016787">
    <property type="term" value="F:hydrolase activity"/>
    <property type="evidence" value="ECO:0007669"/>
    <property type="project" value="UniProtKB-KW"/>
</dbReference>
<dbReference type="CDD" id="cd17920">
    <property type="entry name" value="DEXHc_RecQ"/>
    <property type="match status" value="1"/>
</dbReference>
<dbReference type="InterPro" id="IPR036388">
    <property type="entry name" value="WH-like_DNA-bd_sf"/>
</dbReference>
<dbReference type="Pfam" id="PF00271">
    <property type="entry name" value="Helicase_C"/>
    <property type="match status" value="1"/>
</dbReference>
<dbReference type="SMART" id="SM00341">
    <property type="entry name" value="HRDC"/>
    <property type="match status" value="1"/>
</dbReference>
<dbReference type="EMBL" id="JAAIKE010000002">
    <property type="protein sequence ID" value="NEX46136.1"/>
    <property type="molecule type" value="Genomic_DNA"/>
</dbReference>
<dbReference type="NCBIfam" id="TIGR00614">
    <property type="entry name" value="recQ_fam"/>
    <property type="match status" value="1"/>
</dbReference>
<evidence type="ECO:0000256" key="3">
    <source>
        <dbReference type="ARBA" id="ARBA00005446"/>
    </source>
</evidence>
<dbReference type="InterPro" id="IPR011545">
    <property type="entry name" value="DEAD/DEAH_box_helicase_dom"/>
</dbReference>
<dbReference type="GO" id="GO:0005524">
    <property type="term" value="F:ATP binding"/>
    <property type="evidence" value="ECO:0007669"/>
    <property type="project" value="UniProtKB-KW"/>
</dbReference>
<dbReference type="Gene3D" id="1.10.150.80">
    <property type="entry name" value="HRDC domain"/>
    <property type="match status" value="2"/>
</dbReference>
<dbReference type="InterPro" id="IPR001650">
    <property type="entry name" value="Helicase_C-like"/>
</dbReference>
<comment type="similarity">
    <text evidence="3">Belongs to the helicase family. RecQ subfamily.</text>
</comment>
<dbReference type="GO" id="GO:0003677">
    <property type="term" value="F:DNA binding"/>
    <property type="evidence" value="ECO:0007669"/>
    <property type="project" value="UniProtKB-KW"/>
</dbReference>
<dbReference type="GO" id="GO:0030894">
    <property type="term" value="C:replisome"/>
    <property type="evidence" value="ECO:0007669"/>
    <property type="project" value="TreeGrafter"/>
</dbReference>
<reference evidence="21 22" key="1">
    <citation type="submission" date="2020-02" db="EMBL/GenBank/DDBJ databases">
        <title>Rhodobacter algicola sp. nov., isolated from microalga culture.</title>
        <authorList>
            <person name="Park C.-Y."/>
        </authorList>
    </citation>
    <scope>NUCLEOTIDE SEQUENCE [LARGE SCALE GENOMIC DNA]</scope>
    <source>
        <strain evidence="21 22">ETT8</strain>
    </source>
</reference>
<dbReference type="GO" id="GO:0009378">
    <property type="term" value="F:four-way junction helicase activity"/>
    <property type="evidence" value="ECO:0007669"/>
    <property type="project" value="TreeGrafter"/>
</dbReference>
<gene>
    <name evidence="21" type="primary">recQ</name>
    <name evidence="21" type="ORF">G3572_07965</name>
</gene>
<proteinExistence type="inferred from homology"/>
<evidence type="ECO:0000256" key="2">
    <source>
        <dbReference type="ARBA" id="ARBA00001947"/>
    </source>
</evidence>
<evidence type="ECO:0000256" key="13">
    <source>
        <dbReference type="ARBA" id="ARBA00023204"/>
    </source>
</evidence>
<dbReference type="SUPFAM" id="SSF52540">
    <property type="entry name" value="P-loop containing nucleoside triphosphate hydrolases"/>
    <property type="match status" value="1"/>
</dbReference>
<evidence type="ECO:0000313" key="22">
    <source>
        <dbReference type="Proteomes" id="UP000481421"/>
    </source>
</evidence>
<evidence type="ECO:0000256" key="7">
    <source>
        <dbReference type="ARBA" id="ARBA00022801"/>
    </source>
</evidence>
<feature type="domain" description="Rhodanese" evidence="17">
    <location>
        <begin position="216"/>
        <end position="272"/>
    </location>
</feature>
<dbReference type="SMART" id="SM00956">
    <property type="entry name" value="RQC"/>
    <property type="match status" value="1"/>
</dbReference>
<keyword evidence="14" id="KW-0413">Isomerase</keyword>
<keyword evidence="4" id="KW-0479">Metal-binding</keyword>
<dbReference type="InterPro" id="IPR010997">
    <property type="entry name" value="HRDC-like_sf"/>
</dbReference>
<dbReference type="Pfam" id="PF00270">
    <property type="entry name" value="DEAD"/>
    <property type="match status" value="1"/>
</dbReference>
<keyword evidence="7 21" id="KW-0378">Hydrolase</keyword>
<dbReference type="InterPro" id="IPR032284">
    <property type="entry name" value="RecQ_Zn-bd"/>
</dbReference>
<dbReference type="SUPFAM" id="SSF47819">
    <property type="entry name" value="HRDC-like"/>
    <property type="match status" value="2"/>
</dbReference>
<evidence type="ECO:0000259" key="19">
    <source>
        <dbReference type="PROSITE" id="PS51192"/>
    </source>
</evidence>
<dbReference type="Gene3D" id="1.10.10.10">
    <property type="entry name" value="Winged helix-like DNA-binding domain superfamily/Winged helix DNA-binding domain"/>
    <property type="match status" value="1"/>
</dbReference>
<evidence type="ECO:0000256" key="6">
    <source>
        <dbReference type="ARBA" id="ARBA00022763"/>
    </source>
</evidence>
<dbReference type="PANTHER" id="PTHR13710:SF105">
    <property type="entry name" value="ATP-DEPENDENT DNA HELICASE Q1"/>
    <property type="match status" value="1"/>
</dbReference>
<evidence type="ECO:0000256" key="8">
    <source>
        <dbReference type="ARBA" id="ARBA00022806"/>
    </source>
</evidence>
<accession>A0A6B3RLJ2</accession>
<evidence type="ECO:0000256" key="9">
    <source>
        <dbReference type="ARBA" id="ARBA00022833"/>
    </source>
</evidence>
<dbReference type="InterPro" id="IPR027417">
    <property type="entry name" value="P-loop_NTPase"/>
</dbReference>
<dbReference type="GO" id="GO:0006310">
    <property type="term" value="P:DNA recombination"/>
    <property type="evidence" value="ECO:0007669"/>
    <property type="project" value="UniProtKB-UniRule"/>
</dbReference>
<feature type="domain" description="HRDC" evidence="18">
    <location>
        <begin position="606"/>
        <end position="680"/>
    </location>
</feature>
<comment type="cofactor">
    <cofactor evidence="1">
        <name>Mg(2+)</name>
        <dbReference type="ChEBI" id="CHEBI:18420"/>
    </cofactor>
</comment>
<dbReference type="NCBIfam" id="TIGR01389">
    <property type="entry name" value="recQ"/>
    <property type="match status" value="1"/>
</dbReference>
<dbReference type="InterPro" id="IPR004589">
    <property type="entry name" value="DNA_helicase_ATP-dep_RecQ"/>
</dbReference>
<dbReference type="Pfam" id="PF16124">
    <property type="entry name" value="RecQ_Zn_bind"/>
    <property type="match status" value="1"/>
</dbReference>
<dbReference type="PANTHER" id="PTHR13710">
    <property type="entry name" value="DNA HELICASE RECQ FAMILY MEMBER"/>
    <property type="match status" value="1"/>
</dbReference>
<dbReference type="EC" id="5.6.2.4" evidence="16"/>
<dbReference type="GO" id="GO:0006260">
    <property type="term" value="P:DNA replication"/>
    <property type="evidence" value="ECO:0007669"/>
    <property type="project" value="InterPro"/>
</dbReference>
<keyword evidence="11" id="KW-0238">DNA-binding</keyword>
<comment type="caution">
    <text evidence="21">The sequence shown here is derived from an EMBL/GenBank/DDBJ whole genome shotgun (WGS) entry which is preliminary data.</text>
</comment>
<evidence type="ECO:0000256" key="14">
    <source>
        <dbReference type="ARBA" id="ARBA00023235"/>
    </source>
</evidence>
<dbReference type="PROSITE" id="PS50967">
    <property type="entry name" value="HRDC"/>
    <property type="match status" value="2"/>
</dbReference>
<feature type="domain" description="Helicase ATP-binding" evidence="19">
    <location>
        <begin position="25"/>
        <end position="192"/>
    </location>
</feature>
<dbReference type="FunFam" id="3.40.50.300:FF:001389">
    <property type="entry name" value="ATP-dependent DNA helicase RecQ"/>
    <property type="match status" value="1"/>
</dbReference>
<feature type="domain" description="HRDC" evidence="18">
    <location>
        <begin position="520"/>
        <end position="600"/>
    </location>
</feature>
<dbReference type="InterPro" id="IPR044876">
    <property type="entry name" value="HRDC_dom_sf"/>
</dbReference>
<comment type="catalytic activity">
    <reaction evidence="15">
        <text>Couples ATP hydrolysis with the unwinding of duplex DNA by translocating in the 3'-5' direction.</text>
        <dbReference type="EC" id="5.6.2.4"/>
    </reaction>
</comment>
<dbReference type="Pfam" id="PF00570">
    <property type="entry name" value="HRDC"/>
    <property type="match status" value="2"/>
</dbReference>
<dbReference type="SMART" id="SM00487">
    <property type="entry name" value="DEXDc"/>
    <property type="match status" value="1"/>
</dbReference>
<dbReference type="InterPro" id="IPR006293">
    <property type="entry name" value="DNA_helicase_ATP-dep_RecQ_bac"/>
</dbReference>
<dbReference type="InterPro" id="IPR001763">
    <property type="entry name" value="Rhodanese-like_dom"/>
</dbReference>
<keyword evidence="12" id="KW-0233">DNA recombination</keyword>
<dbReference type="AlphaFoldDB" id="A0A6B3RLJ2"/>
<keyword evidence="8 21" id="KW-0347">Helicase</keyword>
<dbReference type="PROSITE" id="PS51192">
    <property type="entry name" value="HELICASE_ATP_BIND_1"/>
    <property type="match status" value="1"/>
</dbReference>
<dbReference type="GO" id="GO:0046872">
    <property type="term" value="F:metal ion binding"/>
    <property type="evidence" value="ECO:0007669"/>
    <property type="project" value="UniProtKB-KW"/>
</dbReference>
<feature type="domain" description="Helicase C-terminal" evidence="20">
    <location>
        <begin position="214"/>
        <end position="364"/>
    </location>
</feature>
<keyword evidence="5" id="KW-0547">Nucleotide-binding</keyword>
<dbReference type="InterPro" id="IPR002121">
    <property type="entry name" value="HRDC_dom"/>
</dbReference>
<dbReference type="GO" id="GO:0006281">
    <property type="term" value="P:DNA repair"/>
    <property type="evidence" value="ECO:0007669"/>
    <property type="project" value="UniProtKB-KW"/>
</dbReference>
<evidence type="ECO:0000259" key="18">
    <source>
        <dbReference type="PROSITE" id="PS50967"/>
    </source>
</evidence>
<sequence length="680" mass="73862">MRDPHQLLQEIFGFPGFRPGQEEIVQAVLAGRNTLAIMPTGGGKSLCFQLPALCRSGVTVVISPLIALMRDQVRALRAAGVEAGALTSGNTDQETEDVFAAIDDGRLKLLYMAPERLASGGAVSLLRRANVTLIAVDEAHCVSQWGHDFRPDYLRIGELRRALNVPLAAFTATADEETRAEIVTRLFDGTQPETFLRGFDRPNIHLAFAVKDKPREQILRFAAARKGQSGIVYTASRARTEVLAQALREAGHSACHYHGGMEAEERRRVEIRFQQEDGLIVVATIAFGMGIDKPDIRWVAHADLPKSIEGYYQEIGRAGRDGAAAETLTLYGPDDIRLRRTQIDEGAAPPDRKAADHGRLNALLGLAEATACRRQVLLGYFGEASTPCGNCDLCDRPVEVFDATDSVRKALSAILRTGEWFGAGHLIDILTGNATTKVREKGHDQLPTFAVGRDMTKPAWGAVFRQMMGRDLVRPDPDRFGALRMTDAARPILRGETSISLRRDTITSAIPRVAVKTLVSEEDAPLLSALKAKRRALAEAQGVPAYVVFPDRTLIEMAERKPATLDDMAGVTGVGAKKLESYGAAFLAVINGAAEPLHPARQRLVGRPSGPIYDRLAEVQLSLLRGEDGTGKPLSLSPGTLRRIAEARPSTLSDLDRVGDLGPAKIERFGTAFLEVLREG</sequence>
<dbReference type="Gene3D" id="3.40.50.300">
    <property type="entry name" value="P-loop containing nucleotide triphosphate hydrolases"/>
    <property type="match status" value="2"/>
</dbReference>
<organism evidence="21 22">
    <name type="scientific">Pseudotabrizicola algicola</name>
    <dbReference type="NCBI Taxonomy" id="2709381"/>
    <lineage>
        <taxon>Bacteria</taxon>
        <taxon>Pseudomonadati</taxon>
        <taxon>Pseudomonadota</taxon>
        <taxon>Alphaproteobacteria</taxon>
        <taxon>Rhodobacterales</taxon>
        <taxon>Paracoccaceae</taxon>
        <taxon>Pseudotabrizicola</taxon>
    </lineage>
</organism>
<dbReference type="InterPro" id="IPR036390">
    <property type="entry name" value="WH_DNA-bd_sf"/>
</dbReference>
<dbReference type="SUPFAM" id="SSF46785">
    <property type="entry name" value="Winged helix' DNA-binding domain"/>
    <property type="match status" value="1"/>
</dbReference>
<dbReference type="PROSITE" id="PS50206">
    <property type="entry name" value="RHODANESE_3"/>
    <property type="match status" value="1"/>
</dbReference>
<keyword evidence="10" id="KW-0067">ATP-binding</keyword>
<dbReference type="SMART" id="SM00490">
    <property type="entry name" value="HELICc"/>
    <property type="match status" value="1"/>
</dbReference>
<evidence type="ECO:0000256" key="5">
    <source>
        <dbReference type="ARBA" id="ARBA00022741"/>
    </source>
</evidence>
<evidence type="ECO:0000256" key="15">
    <source>
        <dbReference type="ARBA" id="ARBA00034617"/>
    </source>
</evidence>
<dbReference type="InterPro" id="IPR014001">
    <property type="entry name" value="Helicase_ATP-bd"/>
</dbReference>
<keyword evidence="22" id="KW-1185">Reference proteome</keyword>
<dbReference type="Proteomes" id="UP000481421">
    <property type="component" value="Unassembled WGS sequence"/>
</dbReference>
<dbReference type="PROSITE" id="PS51194">
    <property type="entry name" value="HELICASE_CTER"/>
    <property type="match status" value="1"/>
</dbReference>
<dbReference type="GO" id="GO:0043590">
    <property type="term" value="C:bacterial nucleoid"/>
    <property type="evidence" value="ECO:0007669"/>
    <property type="project" value="TreeGrafter"/>
</dbReference>
<comment type="cofactor">
    <cofactor evidence="2">
        <name>Zn(2+)</name>
        <dbReference type="ChEBI" id="CHEBI:29105"/>
    </cofactor>
</comment>
<evidence type="ECO:0000256" key="10">
    <source>
        <dbReference type="ARBA" id="ARBA00022840"/>
    </source>
</evidence>
<dbReference type="RefSeq" id="WP_164610550.1">
    <property type="nucleotide sequence ID" value="NZ_JAAIKE010000002.1"/>
</dbReference>
<protein>
    <recommendedName>
        <fullName evidence="16">DNA helicase RecQ</fullName>
        <ecNumber evidence="16">5.6.2.4</ecNumber>
    </recommendedName>
</protein>
<evidence type="ECO:0000256" key="11">
    <source>
        <dbReference type="ARBA" id="ARBA00023125"/>
    </source>
</evidence>
<evidence type="ECO:0000259" key="20">
    <source>
        <dbReference type="PROSITE" id="PS51194"/>
    </source>
</evidence>
<dbReference type="GO" id="GO:0043138">
    <property type="term" value="F:3'-5' DNA helicase activity"/>
    <property type="evidence" value="ECO:0007669"/>
    <property type="project" value="UniProtKB-EC"/>
</dbReference>
<evidence type="ECO:0000256" key="16">
    <source>
        <dbReference type="NCBIfam" id="TIGR01389"/>
    </source>
</evidence>
<dbReference type="Pfam" id="PF09382">
    <property type="entry name" value="RQC"/>
    <property type="match status" value="1"/>
</dbReference>
<name>A0A6B3RLJ2_9RHOB</name>
<dbReference type="GO" id="GO:0009432">
    <property type="term" value="P:SOS response"/>
    <property type="evidence" value="ECO:0007669"/>
    <property type="project" value="UniProtKB-UniRule"/>
</dbReference>